<evidence type="ECO:0000256" key="7">
    <source>
        <dbReference type="PIRSR" id="PIRSR001092-1"/>
    </source>
</evidence>
<dbReference type="InterPro" id="IPR016286">
    <property type="entry name" value="FUC_metazoa-typ"/>
</dbReference>
<dbReference type="EC" id="3.2.1.51" evidence="3"/>
<dbReference type="KEGG" id="emar:D1013_02885"/>
<dbReference type="RefSeq" id="WP_121847453.1">
    <property type="nucleotide sequence ID" value="NZ_CP032050.1"/>
</dbReference>
<dbReference type="InterPro" id="IPR017853">
    <property type="entry name" value="GH"/>
</dbReference>
<keyword evidence="6" id="KW-0326">Glycosidase</keyword>
<dbReference type="GO" id="GO:0004560">
    <property type="term" value="F:alpha-L-fucosidase activity"/>
    <property type="evidence" value="ECO:0007669"/>
    <property type="project" value="InterPro"/>
</dbReference>
<feature type="domain" description="Glycoside hydrolase family 29 N-terminal" evidence="9">
    <location>
        <begin position="30"/>
        <end position="334"/>
    </location>
</feature>
<dbReference type="SUPFAM" id="SSF51445">
    <property type="entry name" value="(Trans)glycosidases"/>
    <property type="match status" value="1"/>
</dbReference>
<feature type="signal peptide" evidence="8">
    <location>
        <begin position="1"/>
        <end position="24"/>
    </location>
</feature>
<reference evidence="10 11" key="1">
    <citation type="submission" date="2018-08" db="EMBL/GenBank/DDBJ databases">
        <title>The reduced genetic potential of extracellular carbohydrate catabolism in Euzebyella marina RN62, a Flavobacteriia bacterium isolated from the hadal water.</title>
        <authorList>
            <person name="Xue C."/>
        </authorList>
    </citation>
    <scope>NUCLEOTIDE SEQUENCE [LARGE SCALE GENOMIC DNA]</scope>
    <source>
        <strain evidence="10 11">RN62</strain>
    </source>
</reference>
<dbReference type="GO" id="GO:0005764">
    <property type="term" value="C:lysosome"/>
    <property type="evidence" value="ECO:0007669"/>
    <property type="project" value="TreeGrafter"/>
</dbReference>
<dbReference type="AlphaFoldDB" id="A0A3G2L2E7"/>
<keyword evidence="5" id="KW-0378">Hydrolase</keyword>
<sequence length="448" mass="51682">MRCKNTCQVLLAIMVLFACRSAYGQDSIADKSTKMQWFKDAKLGVFIHWGLYSVNGIDESWSFYNGYISHNNYVKQTKGFTAKNYHPEKWVELIKNSGAKYTVITSKHHEGFALWNSKYGNFNSVESAAAKKDVLTLFVEEVRKEGLKLGIYYSLPDWSYPDYTHFTRDSVRYKANDEPKRWNKFLNLYQGQLKELSDNYNPDLYWFDGDWEHSSEEWQVPKVKSMLQERNPNAIINSRLKEDGDYDTPEQGMPITRPTNPYWELCMTMNNSWGYQKNDHDYKTADQIIGIFTDVISNGGNLLLDIGPKGDGTIPQEQVEILEGLGRWTNKHKEAIYETVAGIPKEHFYGATTLSKDRRTLYLFVKSNANGEIVLRGLKNNINRIYVVGEGTKLSHQEVGKVYWSHYPGIKYIKLPEHVLDQNMTVLAVMLDGEVDLYREKGSVIESN</sequence>
<dbReference type="EMBL" id="CP032050">
    <property type="protein sequence ID" value="AYN66401.1"/>
    <property type="molecule type" value="Genomic_DNA"/>
</dbReference>
<evidence type="ECO:0000256" key="2">
    <source>
        <dbReference type="ARBA" id="ARBA00007951"/>
    </source>
</evidence>
<gene>
    <name evidence="10" type="ORF">D1013_02885</name>
</gene>
<accession>A0A3G2L2E7</accession>
<evidence type="ECO:0000256" key="4">
    <source>
        <dbReference type="ARBA" id="ARBA00022729"/>
    </source>
</evidence>
<evidence type="ECO:0000256" key="5">
    <source>
        <dbReference type="ARBA" id="ARBA00022801"/>
    </source>
</evidence>
<evidence type="ECO:0000313" key="11">
    <source>
        <dbReference type="Proteomes" id="UP000276309"/>
    </source>
</evidence>
<dbReference type="PRINTS" id="PR00741">
    <property type="entry name" value="GLHYDRLASE29"/>
</dbReference>
<comment type="similarity">
    <text evidence="2">Belongs to the glycosyl hydrolase 29 family.</text>
</comment>
<keyword evidence="4 8" id="KW-0732">Signal</keyword>
<dbReference type="GO" id="GO:0016139">
    <property type="term" value="P:glycoside catabolic process"/>
    <property type="evidence" value="ECO:0007669"/>
    <property type="project" value="TreeGrafter"/>
</dbReference>
<feature type="site" description="May be important for catalysis" evidence="7">
    <location>
        <position position="266"/>
    </location>
</feature>
<organism evidence="10 11">
    <name type="scientific">Euzebyella marina</name>
    <dbReference type="NCBI Taxonomy" id="1761453"/>
    <lineage>
        <taxon>Bacteria</taxon>
        <taxon>Pseudomonadati</taxon>
        <taxon>Bacteroidota</taxon>
        <taxon>Flavobacteriia</taxon>
        <taxon>Flavobacteriales</taxon>
        <taxon>Flavobacteriaceae</taxon>
        <taxon>Euzebyella</taxon>
    </lineage>
</organism>
<dbReference type="InterPro" id="IPR000933">
    <property type="entry name" value="Glyco_hydro_29"/>
</dbReference>
<comment type="function">
    <text evidence="1">Alpha-L-fucosidase is responsible for hydrolyzing the alpha-1,6-linked fucose joined to the reducing-end N-acetylglucosamine of the carbohydrate moieties of glycoproteins.</text>
</comment>
<evidence type="ECO:0000259" key="9">
    <source>
        <dbReference type="Pfam" id="PF01120"/>
    </source>
</evidence>
<dbReference type="PANTHER" id="PTHR10030:SF37">
    <property type="entry name" value="ALPHA-L-FUCOSIDASE-RELATED"/>
    <property type="match status" value="1"/>
</dbReference>
<keyword evidence="11" id="KW-1185">Reference proteome</keyword>
<evidence type="ECO:0000256" key="3">
    <source>
        <dbReference type="ARBA" id="ARBA00012662"/>
    </source>
</evidence>
<dbReference type="PANTHER" id="PTHR10030">
    <property type="entry name" value="ALPHA-L-FUCOSIDASE"/>
    <property type="match status" value="1"/>
</dbReference>
<protein>
    <recommendedName>
        <fullName evidence="3">alpha-L-fucosidase</fullName>
        <ecNumber evidence="3">3.2.1.51</ecNumber>
    </recommendedName>
</protein>
<dbReference type="InterPro" id="IPR057739">
    <property type="entry name" value="Glyco_hydro_29_N"/>
</dbReference>
<dbReference type="Gene3D" id="3.20.20.80">
    <property type="entry name" value="Glycosidases"/>
    <property type="match status" value="1"/>
</dbReference>
<dbReference type="PROSITE" id="PS51257">
    <property type="entry name" value="PROKAR_LIPOPROTEIN"/>
    <property type="match status" value="1"/>
</dbReference>
<feature type="chain" id="PRO_5017989135" description="alpha-L-fucosidase" evidence="8">
    <location>
        <begin position="25"/>
        <end position="448"/>
    </location>
</feature>
<dbReference type="Proteomes" id="UP000276309">
    <property type="component" value="Chromosome"/>
</dbReference>
<evidence type="ECO:0000313" key="10">
    <source>
        <dbReference type="EMBL" id="AYN66401.1"/>
    </source>
</evidence>
<proteinExistence type="inferred from homology"/>
<dbReference type="Pfam" id="PF01120">
    <property type="entry name" value="Alpha_L_fucos"/>
    <property type="match status" value="1"/>
</dbReference>
<dbReference type="OrthoDB" id="1095333at2"/>
<name>A0A3G2L2E7_9FLAO</name>
<dbReference type="PIRSF" id="PIRSF001092">
    <property type="entry name" value="Alpha-L-fucosidase"/>
    <property type="match status" value="1"/>
</dbReference>
<evidence type="ECO:0000256" key="1">
    <source>
        <dbReference type="ARBA" id="ARBA00004071"/>
    </source>
</evidence>
<evidence type="ECO:0000256" key="6">
    <source>
        <dbReference type="ARBA" id="ARBA00023295"/>
    </source>
</evidence>
<dbReference type="GO" id="GO:0006004">
    <property type="term" value="P:fucose metabolic process"/>
    <property type="evidence" value="ECO:0007669"/>
    <property type="project" value="InterPro"/>
</dbReference>
<dbReference type="SMART" id="SM00812">
    <property type="entry name" value="Alpha_L_fucos"/>
    <property type="match status" value="1"/>
</dbReference>
<evidence type="ECO:0000256" key="8">
    <source>
        <dbReference type="SAM" id="SignalP"/>
    </source>
</evidence>